<dbReference type="PROSITE" id="PS51257">
    <property type="entry name" value="PROKAR_LIPOPROTEIN"/>
    <property type="match status" value="1"/>
</dbReference>
<evidence type="ECO:0000313" key="4">
    <source>
        <dbReference type="Proteomes" id="UP000076715"/>
    </source>
</evidence>
<dbReference type="RefSeq" id="WP_066318406.1">
    <property type="nucleotide sequence ID" value="NZ_LQRT01000046.1"/>
</dbReference>
<accession>A0A162XQ44</accession>
<dbReference type="OrthoDB" id="1156462at2"/>
<organism evidence="3 4">
    <name type="scientific">Aquimarina aggregata</name>
    <dbReference type="NCBI Taxonomy" id="1642818"/>
    <lineage>
        <taxon>Bacteria</taxon>
        <taxon>Pseudomonadati</taxon>
        <taxon>Bacteroidota</taxon>
        <taxon>Flavobacteriia</taxon>
        <taxon>Flavobacteriales</taxon>
        <taxon>Flavobacteriaceae</taxon>
        <taxon>Aquimarina</taxon>
    </lineage>
</organism>
<feature type="chain" id="PRO_5007841047" description="Lipoprotein" evidence="2">
    <location>
        <begin position="23"/>
        <end position="385"/>
    </location>
</feature>
<keyword evidence="4" id="KW-1185">Reference proteome</keyword>
<feature type="signal peptide" evidence="2">
    <location>
        <begin position="1"/>
        <end position="22"/>
    </location>
</feature>
<sequence>MKQNYILHYCLIALFLAFSSCSKDESDITEQQPESVVAEPDFVENDGSQGLEGDEKRAEEEEAPLLAETNQKGYWNYDYTLLKPSELSQSDVKNLRCKESKVMPLLVGQNKKKVGKVIVSNDDENLYLTFKADKNKFMKKVYLYIGEKGNIPFYSNGFPKLWKFNFKAFPYYFGGTKKATYVIPLSSINLDCFEIVAYSKVYDKDSNCLYSAFAYNKNLTQEYYYSYYSGCFYYKDWVRSFEYCVQKCEAECIQAYGYHDACGICENDVFNTFLAYGFIAGQGERGFNIEILTNPNGCDISNSTEVGRINVSSISETKLRIKYELDAGYEMCELSFSYGAFRFTTPNNVSQQFDTPTTTYSFEIDKLTGTNIYMNSEAKITEVSN</sequence>
<dbReference type="Proteomes" id="UP000076715">
    <property type="component" value="Unassembled WGS sequence"/>
</dbReference>
<evidence type="ECO:0008006" key="5">
    <source>
        <dbReference type="Google" id="ProtNLM"/>
    </source>
</evidence>
<keyword evidence="2" id="KW-0732">Signal</keyword>
<evidence type="ECO:0000313" key="3">
    <source>
        <dbReference type="EMBL" id="KZS38732.1"/>
    </source>
</evidence>
<name>A0A162XQ44_9FLAO</name>
<protein>
    <recommendedName>
        <fullName evidence="5">Lipoprotein</fullName>
    </recommendedName>
</protein>
<dbReference type="AlphaFoldDB" id="A0A162XQ44"/>
<gene>
    <name evidence="3" type="ORF">AWE51_14185</name>
</gene>
<dbReference type="STRING" id="1642818.AWE51_14185"/>
<comment type="caution">
    <text evidence="3">The sequence shown here is derived from an EMBL/GenBank/DDBJ whole genome shotgun (WGS) entry which is preliminary data.</text>
</comment>
<evidence type="ECO:0000256" key="2">
    <source>
        <dbReference type="SAM" id="SignalP"/>
    </source>
</evidence>
<feature type="region of interest" description="Disordered" evidence="1">
    <location>
        <begin position="29"/>
        <end position="56"/>
    </location>
</feature>
<reference evidence="3 4" key="1">
    <citation type="submission" date="2016-01" db="EMBL/GenBank/DDBJ databases">
        <title>The draft genome sequence of Aquimarina sp. RZW4-3-2.</title>
        <authorList>
            <person name="Wang Y."/>
        </authorList>
    </citation>
    <scope>NUCLEOTIDE SEQUENCE [LARGE SCALE GENOMIC DNA]</scope>
    <source>
        <strain evidence="3 4">RZW4-3-2</strain>
    </source>
</reference>
<evidence type="ECO:0000256" key="1">
    <source>
        <dbReference type="SAM" id="MobiDB-lite"/>
    </source>
</evidence>
<proteinExistence type="predicted"/>
<dbReference type="EMBL" id="LQRT01000046">
    <property type="protein sequence ID" value="KZS38732.1"/>
    <property type="molecule type" value="Genomic_DNA"/>
</dbReference>